<evidence type="ECO:0000313" key="2">
    <source>
        <dbReference type="Proteomes" id="UP001236415"/>
    </source>
</evidence>
<protein>
    <submittedName>
        <fullName evidence="1">Uncharacterized protein</fullName>
    </submittedName>
</protein>
<accession>A0ABY8WX92</accession>
<dbReference type="EMBL" id="CP127162">
    <property type="protein sequence ID" value="WIV17233.1"/>
    <property type="molecule type" value="Genomic_DNA"/>
</dbReference>
<evidence type="ECO:0000313" key="1">
    <source>
        <dbReference type="EMBL" id="WIV17233.1"/>
    </source>
</evidence>
<gene>
    <name evidence="1" type="ORF">QPK24_12285</name>
</gene>
<proteinExistence type="predicted"/>
<keyword evidence="2" id="KW-1185">Reference proteome</keyword>
<organism evidence="1 2">
    <name type="scientific">Paenibacillus polygoni</name>
    <dbReference type="NCBI Taxonomy" id="3050112"/>
    <lineage>
        <taxon>Bacteria</taxon>
        <taxon>Bacillati</taxon>
        <taxon>Bacillota</taxon>
        <taxon>Bacilli</taxon>
        <taxon>Bacillales</taxon>
        <taxon>Paenibacillaceae</taxon>
        <taxon>Paenibacillus</taxon>
    </lineage>
</organism>
<sequence>MTKVRAYYKFVLHETDIQYNEKTLIDNSREQLAIWQLFPFRYVNGEIKQNIPLILAFNI</sequence>
<dbReference type="Proteomes" id="UP001236415">
    <property type="component" value="Chromosome"/>
</dbReference>
<dbReference type="RefSeq" id="WP_285741406.1">
    <property type="nucleotide sequence ID" value="NZ_CP127162.1"/>
</dbReference>
<name>A0ABY8WX92_9BACL</name>
<reference evidence="1 2" key="1">
    <citation type="submission" date="2023-06" db="EMBL/GenBank/DDBJ databases">
        <title>Paenibacillus polygonum sp. nov., an endophytic bacterium, isolated from Polygonum lapathifolium L. in Nanji Wetland National Nature Reserve, South of Poyang Lake, Jiangxi Province, China.</title>
        <authorList>
            <person name="Yu Z."/>
        </authorList>
    </citation>
    <scope>NUCLEOTIDE SEQUENCE [LARGE SCALE GENOMIC DNA]</scope>
    <source>
        <strain evidence="1 2">C31</strain>
    </source>
</reference>